<evidence type="ECO:0000313" key="2">
    <source>
        <dbReference type="EMBL" id="KAL0566922.1"/>
    </source>
</evidence>
<feature type="signal peptide" evidence="1">
    <location>
        <begin position="1"/>
        <end position="18"/>
    </location>
</feature>
<evidence type="ECO:0000313" key="3">
    <source>
        <dbReference type="Proteomes" id="UP001465976"/>
    </source>
</evidence>
<keyword evidence="3" id="KW-1185">Reference proteome</keyword>
<organism evidence="2 3">
    <name type="scientific">Marasmius crinis-equi</name>
    <dbReference type="NCBI Taxonomy" id="585013"/>
    <lineage>
        <taxon>Eukaryota</taxon>
        <taxon>Fungi</taxon>
        <taxon>Dikarya</taxon>
        <taxon>Basidiomycota</taxon>
        <taxon>Agaricomycotina</taxon>
        <taxon>Agaricomycetes</taxon>
        <taxon>Agaricomycetidae</taxon>
        <taxon>Agaricales</taxon>
        <taxon>Marasmiineae</taxon>
        <taxon>Marasmiaceae</taxon>
        <taxon>Marasmius</taxon>
    </lineage>
</organism>
<name>A0ABR3EVJ9_9AGAR</name>
<reference evidence="2 3" key="1">
    <citation type="submission" date="2024-02" db="EMBL/GenBank/DDBJ databases">
        <title>A draft genome for the cacao thread blight pathogen Marasmius crinis-equi.</title>
        <authorList>
            <person name="Cohen S.P."/>
            <person name="Baruah I.K."/>
            <person name="Amoako-Attah I."/>
            <person name="Bukari Y."/>
            <person name="Meinhardt L.W."/>
            <person name="Bailey B.A."/>
        </authorList>
    </citation>
    <scope>NUCLEOTIDE SEQUENCE [LARGE SCALE GENOMIC DNA]</scope>
    <source>
        <strain evidence="2 3">GH-76</strain>
    </source>
</reference>
<protein>
    <recommendedName>
        <fullName evidence="4">SH3b domain-containing protein</fullName>
    </recommendedName>
</protein>
<accession>A0ABR3EVJ9</accession>
<evidence type="ECO:0008006" key="4">
    <source>
        <dbReference type="Google" id="ProtNLM"/>
    </source>
</evidence>
<dbReference type="EMBL" id="JBAHYK010001732">
    <property type="protein sequence ID" value="KAL0566922.1"/>
    <property type="molecule type" value="Genomic_DNA"/>
</dbReference>
<dbReference type="Proteomes" id="UP001465976">
    <property type="component" value="Unassembled WGS sequence"/>
</dbReference>
<evidence type="ECO:0000256" key="1">
    <source>
        <dbReference type="SAM" id="SignalP"/>
    </source>
</evidence>
<comment type="caution">
    <text evidence="2">The sequence shown here is derived from an EMBL/GenBank/DDBJ whole genome shotgun (WGS) entry which is preliminary data.</text>
</comment>
<keyword evidence="1" id="KW-0732">Signal</keyword>
<proteinExistence type="predicted"/>
<feature type="chain" id="PRO_5045044697" description="SH3b domain-containing protein" evidence="1">
    <location>
        <begin position="19"/>
        <end position="125"/>
    </location>
</feature>
<gene>
    <name evidence="2" type="ORF">V5O48_015076</name>
</gene>
<sequence length="125" mass="13591">MKFTKLFLAALIPAIAMAQERTVYVGPADPEIRSLEKRAISGTVLVDGLRYRACPRTSCAAPGQYPKGTKISIVCYTRDDTTVVNGDPGWAKLTNGYWVALSFGQYVSWSSESGKSSSHRLQGLS</sequence>